<proteinExistence type="predicted"/>
<sequence>MEDPKNNPQKLFKFFCLTCLILQTTAIVLTLRYSLTSVSLEERYVSSTAVVLSECLKFAICIVVLLAQNAFSIPKFKNQIRNDIFSNPGDTLKVAIPAVLYVLQNNLLFLALAKLDPATYQVTYQLKILTTAIFSVVLLRKKISRTKWIALILLFAGVALVQMPKDGFGKKGAEHSHQDKLIGLFAILASCLSSGFAGVYFEKILKHSKVDLWIRNIQLAFFSIFGGLAMSYSYDYDKIERSGFLHGYNNSVWAVIVLQAGGGLIIALVIKYTDNILKGFAVSLSIILSSIMSWLLFNDFAVAINFYIGASIVIMATFLYGYEPNKKYHLVNKMVTA</sequence>
<organism evidence="1 2">
    <name type="scientific">Rhabditophanes sp. KR3021</name>
    <dbReference type="NCBI Taxonomy" id="114890"/>
    <lineage>
        <taxon>Eukaryota</taxon>
        <taxon>Metazoa</taxon>
        <taxon>Ecdysozoa</taxon>
        <taxon>Nematoda</taxon>
        <taxon>Chromadorea</taxon>
        <taxon>Rhabditida</taxon>
        <taxon>Tylenchina</taxon>
        <taxon>Panagrolaimomorpha</taxon>
        <taxon>Strongyloidoidea</taxon>
        <taxon>Alloionematidae</taxon>
        <taxon>Rhabditophanes</taxon>
    </lineage>
</organism>
<accession>A0AC35TQ65</accession>
<protein>
    <submittedName>
        <fullName evidence="2">UDP-N-acetylglucosamine transporter</fullName>
    </submittedName>
</protein>
<name>A0AC35TQ65_9BILA</name>
<dbReference type="Proteomes" id="UP000095286">
    <property type="component" value="Unplaced"/>
</dbReference>
<evidence type="ECO:0000313" key="2">
    <source>
        <dbReference type="WBParaSite" id="RSKR_0000276400.1"/>
    </source>
</evidence>
<dbReference type="WBParaSite" id="RSKR_0000276400.1">
    <property type="protein sequence ID" value="RSKR_0000276400.1"/>
    <property type="gene ID" value="RSKR_0000276400"/>
</dbReference>
<evidence type="ECO:0000313" key="1">
    <source>
        <dbReference type="Proteomes" id="UP000095286"/>
    </source>
</evidence>
<reference evidence="2" key="1">
    <citation type="submission" date="2016-11" db="UniProtKB">
        <authorList>
            <consortium name="WormBaseParasite"/>
        </authorList>
    </citation>
    <scope>IDENTIFICATION</scope>
    <source>
        <strain evidence="2">KR3021</strain>
    </source>
</reference>